<dbReference type="WBParaSite" id="PEQ_0000226401-mRNA-1">
    <property type="protein sequence ID" value="PEQ_0000226401-mRNA-1"/>
    <property type="gene ID" value="PEQ_0000226401"/>
</dbReference>
<name>A0A914R6K4_PAREQ</name>
<evidence type="ECO:0000313" key="1">
    <source>
        <dbReference type="Proteomes" id="UP000887564"/>
    </source>
</evidence>
<evidence type="ECO:0000313" key="2">
    <source>
        <dbReference type="WBParaSite" id="PEQ_0000226401-mRNA-1"/>
    </source>
</evidence>
<organism evidence="1 2">
    <name type="scientific">Parascaris equorum</name>
    <name type="common">Equine roundworm</name>
    <dbReference type="NCBI Taxonomy" id="6256"/>
    <lineage>
        <taxon>Eukaryota</taxon>
        <taxon>Metazoa</taxon>
        <taxon>Ecdysozoa</taxon>
        <taxon>Nematoda</taxon>
        <taxon>Chromadorea</taxon>
        <taxon>Rhabditida</taxon>
        <taxon>Spirurina</taxon>
        <taxon>Ascaridomorpha</taxon>
        <taxon>Ascaridoidea</taxon>
        <taxon>Ascarididae</taxon>
        <taxon>Parascaris</taxon>
    </lineage>
</organism>
<dbReference type="AlphaFoldDB" id="A0A914R6K4"/>
<sequence length="103" mass="11675">MRIYKLTPNSSPSLCSFAEFQVMTVREEDMGILKEILSQPVSAIESVGIAPTFEQVSYYLAELIDYIPLPLKVGNTYDSRVSSLLDYGYGLLLIAEFRNKWKT</sequence>
<accession>A0A914R6K4</accession>
<keyword evidence="1" id="KW-1185">Reference proteome</keyword>
<dbReference type="Proteomes" id="UP000887564">
    <property type="component" value="Unplaced"/>
</dbReference>
<protein>
    <submittedName>
        <fullName evidence="2">Uncharacterized protein</fullName>
    </submittedName>
</protein>
<proteinExistence type="predicted"/>
<reference evidence="2" key="1">
    <citation type="submission" date="2022-11" db="UniProtKB">
        <authorList>
            <consortium name="WormBaseParasite"/>
        </authorList>
    </citation>
    <scope>IDENTIFICATION</scope>
</reference>